<comment type="caution">
    <text evidence="1">The sequence shown here is derived from an EMBL/GenBank/DDBJ whole genome shotgun (WGS) entry which is preliminary data.</text>
</comment>
<dbReference type="Proteomes" id="UP000260025">
    <property type="component" value="Unassembled WGS sequence"/>
</dbReference>
<evidence type="ECO:0000313" key="1">
    <source>
        <dbReference type="EMBL" id="RGC17600.1"/>
    </source>
</evidence>
<sequence>MFEDWELIEASFAMQYPGKDLYDDSMDWKEFITLLAGLRKETPLGQMIAIRSEEDPQILKQFSAEQNQLRTQWRTYCMKQHPENVCEGDQLEMLSELQAVLEAAFQ</sequence>
<dbReference type="RefSeq" id="WP_117442175.1">
    <property type="nucleotide sequence ID" value="NZ_JAJFEN010000002.1"/>
</dbReference>
<proteinExistence type="predicted"/>
<evidence type="ECO:0008006" key="3">
    <source>
        <dbReference type="Google" id="ProtNLM"/>
    </source>
</evidence>
<protein>
    <recommendedName>
        <fullName evidence="3">Bacteriophage Gp15 protein</fullName>
    </recommendedName>
</protein>
<accession>A0A3E2W0R9</accession>
<dbReference type="InterPro" id="IPR009660">
    <property type="entry name" value="Phage_A500_Gp15"/>
</dbReference>
<dbReference type="OrthoDB" id="2660602at2"/>
<dbReference type="Pfam" id="PF06854">
    <property type="entry name" value="Phage_Gp15"/>
    <property type="match status" value="1"/>
</dbReference>
<organism evidence="1 2">
    <name type="scientific">Clostridium innocuum</name>
    <dbReference type="NCBI Taxonomy" id="1522"/>
    <lineage>
        <taxon>Bacteria</taxon>
        <taxon>Bacillati</taxon>
        <taxon>Bacillota</taxon>
        <taxon>Clostridia</taxon>
        <taxon>Eubacteriales</taxon>
        <taxon>Clostridiaceae</taxon>
        <taxon>Clostridium</taxon>
    </lineage>
</organism>
<reference evidence="1 2" key="1">
    <citation type="submission" date="2018-08" db="EMBL/GenBank/DDBJ databases">
        <title>A genome reference for cultivated species of the human gut microbiota.</title>
        <authorList>
            <person name="Zou Y."/>
            <person name="Xue W."/>
            <person name="Luo G."/>
        </authorList>
    </citation>
    <scope>NUCLEOTIDE SEQUENCE [LARGE SCALE GENOMIC DNA]</scope>
    <source>
        <strain evidence="1 2">OF01-2LB</strain>
    </source>
</reference>
<dbReference type="EMBL" id="QVEV01000004">
    <property type="protein sequence ID" value="RGC17600.1"/>
    <property type="molecule type" value="Genomic_DNA"/>
</dbReference>
<dbReference type="AlphaFoldDB" id="A0A3E2W0R9"/>
<name>A0A3E2W0R9_CLOIN</name>
<evidence type="ECO:0000313" key="2">
    <source>
        <dbReference type="Proteomes" id="UP000260025"/>
    </source>
</evidence>
<gene>
    <name evidence="1" type="ORF">DXA38_04630</name>
</gene>